<dbReference type="AlphaFoldDB" id="A0A7G9QFP4"/>
<feature type="domain" description="Sulfatase N-terminal" evidence="6">
    <location>
        <begin position="37"/>
        <end position="459"/>
    </location>
</feature>
<dbReference type="GO" id="GO:0046872">
    <property type="term" value="F:metal ion binding"/>
    <property type="evidence" value="ECO:0007669"/>
    <property type="project" value="UniProtKB-KW"/>
</dbReference>
<evidence type="ECO:0000313" key="8">
    <source>
        <dbReference type="Proteomes" id="UP000515806"/>
    </source>
</evidence>
<proteinExistence type="inferred from homology"/>
<dbReference type="InterPro" id="IPR000917">
    <property type="entry name" value="Sulfatase_N"/>
</dbReference>
<dbReference type="InterPro" id="IPR017850">
    <property type="entry name" value="Alkaline_phosphatase_core_sf"/>
</dbReference>
<evidence type="ECO:0000259" key="6">
    <source>
        <dbReference type="Pfam" id="PF00884"/>
    </source>
</evidence>
<evidence type="ECO:0000313" key="7">
    <source>
        <dbReference type="EMBL" id="QNN42169.1"/>
    </source>
</evidence>
<evidence type="ECO:0000256" key="3">
    <source>
        <dbReference type="ARBA" id="ARBA00022801"/>
    </source>
</evidence>
<comment type="similarity">
    <text evidence="1">Belongs to the sulfatase family.</text>
</comment>
<keyword evidence="5" id="KW-0732">Signal</keyword>
<evidence type="ECO:0000256" key="4">
    <source>
        <dbReference type="ARBA" id="ARBA00022837"/>
    </source>
</evidence>
<dbReference type="GO" id="GO:0004065">
    <property type="term" value="F:arylsulfatase activity"/>
    <property type="evidence" value="ECO:0007669"/>
    <property type="project" value="TreeGrafter"/>
</dbReference>
<dbReference type="InterPro" id="IPR024607">
    <property type="entry name" value="Sulfatase_CS"/>
</dbReference>
<gene>
    <name evidence="7" type="ORF">H9L23_24280</name>
</gene>
<dbReference type="EMBL" id="CP060723">
    <property type="protein sequence ID" value="QNN42169.1"/>
    <property type="molecule type" value="Genomic_DNA"/>
</dbReference>
<organism evidence="7 8">
    <name type="scientific">Pedobacter roseus</name>
    <dbReference type="NCBI Taxonomy" id="336820"/>
    <lineage>
        <taxon>Bacteria</taxon>
        <taxon>Pseudomonadati</taxon>
        <taxon>Bacteroidota</taxon>
        <taxon>Sphingobacteriia</taxon>
        <taxon>Sphingobacteriales</taxon>
        <taxon>Sphingobacteriaceae</taxon>
        <taxon>Pedobacter</taxon>
    </lineage>
</organism>
<reference evidence="7 8" key="1">
    <citation type="submission" date="2020-08" db="EMBL/GenBank/DDBJ databases">
        <title>Genome sequence of Pedobacter roseus KACC 11594T.</title>
        <authorList>
            <person name="Hyun D.-W."/>
            <person name="Bae J.-W."/>
        </authorList>
    </citation>
    <scope>NUCLEOTIDE SEQUENCE [LARGE SCALE GENOMIC DNA]</scope>
    <source>
        <strain evidence="7 8">KACC 11594</strain>
    </source>
</reference>
<dbReference type="InterPro" id="IPR050738">
    <property type="entry name" value="Sulfatase"/>
</dbReference>
<sequence length="563" mass="63236">MMRTFTKYSALFLIVSIGILTAFTNTPKPKKVVDKRPNIIVILADDLGFSDIGCYGGEIKTPNIDYLASEGVRFKNFYNTSRCCPTRAALLTGLYNHNAGIGEMTTDRNIEGYRGAITKNTVTLAEVLKDAGYRTAMSGKWHVSNTIEQPTPQAQLDWLNHKTSFPLFSPIDQYPTSRGFEKFFGTLWGVVDFFDPFSLVSGTTPIKDVPKDYYHTDAINDTAATYIREFSKGNKPFFLYVAENAPHWPLQAKPEDIAKYKDTYKVGWDAIREARYKKMVSMGLIDPKTAPLSLRKSTMKWEDNPTKAFDEMAMAVHAAMIDRMDQGVGRIIKTLKETNQLDNTLIIFLSDNGASPEDAMRYGPGFDRPSETRAGDKIVYPIYKKVMPGPQTSYTSIGPIWANVANTPYQLAKAQSYEGGVHTPMIAFWPKGITAKRGSYTDQVGHVMDFMTTFVELANAKYPEKYKGNSIKPMQGLSLVPALKGKVSNGHEILFNEHFNASFVRAGDWKMVNLSDDSTWHLYNIKSDRTELNDVAAQHPDKVKELTAKWQALAKENHVLPKR</sequence>
<evidence type="ECO:0000256" key="5">
    <source>
        <dbReference type="SAM" id="SignalP"/>
    </source>
</evidence>
<dbReference type="PANTHER" id="PTHR42693">
    <property type="entry name" value="ARYLSULFATASE FAMILY MEMBER"/>
    <property type="match status" value="1"/>
</dbReference>
<accession>A0A7G9QFP4</accession>
<feature type="signal peptide" evidence="5">
    <location>
        <begin position="1"/>
        <end position="22"/>
    </location>
</feature>
<feature type="chain" id="PRO_5028988907" evidence="5">
    <location>
        <begin position="23"/>
        <end position="563"/>
    </location>
</feature>
<dbReference type="Pfam" id="PF00884">
    <property type="entry name" value="Sulfatase"/>
    <property type="match status" value="1"/>
</dbReference>
<dbReference type="RefSeq" id="WP_187592717.1">
    <property type="nucleotide sequence ID" value="NZ_CP060723.1"/>
</dbReference>
<protein>
    <submittedName>
        <fullName evidence="7">Arylsulfatase</fullName>
    </submittedName>
</protein>
<evidence type="ECO:0000256" key="1">
    <source>
        <dbReference type="ARBA" id="ARBA00008779"/>
    </source>
</evidence>
<name>A0A7G9QFP4_9SPHI</name>
<dbReference type="FunFam" id="3.40.720.10:FF:000047">
    <property type="entry name" value="Arylsulfatase"/>
    <property type="match status" value="1"/>
</dbReference>
<dbReference type="Gene3D" id="3.40.720.10">
    <property type="entry name" value="Alkaline Phosphatase, subunit A"/>
    <property type="match status" value="1"/>
</dbReference>
<dbReference type="KEGG" id="proe:H9L23_24280"/>
<keyword evidence="8" id="KW-1185">Reference proteome</keyword>
<dbReference type="CDD" id="cd16025">
    <property type="entry name" value="PAS_like"/>
    <property type="match status" value="1"/>
</dbReference>
<keyword evidence="2" id="KW-0479">Metal-binding</keyword>
<dbReference type="SUPFAM" id="SSF53649">
    <property type="entry name" value="Alkaline phosphatase-like"/>
    <property type="match status" value="1"/>
</dbReference>
<keyword evidence="4" id="KW-0106">Calcium</keyword>
<dbReference type="Gene3D" id="3.30.1120.10">
    <property type="match status" value="1"/>
</dbReference>
<dbReference type="PROSITE" id="PS00149">
    <property type="entry name" value="SULFATASE_2"/>
    <property type="match status" value="1"/>
</dbReference>
<evidence type="ECO:0000256" key="2">
    <source>
        <dbReference type="ARBA" id="ARBA00022723"/>
    </source>
</evidence>
<dbReference type="Proteomes" id="UP000515806">
    <property type="component" value="Chromosome"/>
</dbReference>
<dbReference type="PANTHER" id="PTHR42693:SF53">
    <property type="entry name" value="ENDO-4-O-SULFATASE"/>
    <property type="match status" value="1"/>
</dbReference>
<keyword evidence="3" id="KW-0378">Hydrolase</keyword>